<dbReference type="Proteomes" id="UP000746503">
    <property type="component" value="Unassembled WGS sequence"/>
</dbReference>
<protein>
    <recommendedName>
        <fullName evidence="3">DUF2092 domain-containing protein</fullName>
    </recommendedName>
</protein>
<dbReference type="InterPro" id="IPR052944">
    <property type="entry name" value="Sporulation_related"/>
</dbReference>
<comment type="caution">
    <text evidence="1">The sequence shown here is derived from an EMBL/GenBank/DDBJ whole genome shotgun (WGS) entry which is preliminary data.</text>
</comment>
<dbReference type="SUPFAM" id="SSF89392">
    <property type="entry name" value="Prokaryotic lipoproteins and lipoprotein localization factors"/>
    <property type="match status" value="1"/>
</dbReference>
<dbReference type="RefSeq" id="WP_167931569.1">
    <property type="nucleotide sequence ID" value="NZ_JAAVJB010000006.1"/>
</dbReference>
<sequence length="290" mass="30488">MAMNKKLRRTVVAGSVVCGVGLVGAGVYPALASEGGPDLPALSAEELIVKVAESDTEQLSGTVRVDTGIDVPAIGSFAEQFGGPAARLASLATGNSTLQIALDGEERQRLVIAEGDDELSVIHNDGDLWMYDSADNVAYHADVTEHADESEAEREHRHDEFASLTPQQMAQEVLSGAGEHAEITVDGTAKVAGQDAYQLLVVPNEPVEGSEFGTVESVRISVDAETGLPLAVTVAGPDRNLVDVAFTHIRYEQPAGGTFYFTPPKGAEVVNLDEENPFADFGAAGLPFGR</sequence>
<proteinExistence type="predicted"/>
<dbReference type="Gene3D" id="2.50.20.10">
    <property type="entry name" value="Lipoprotein localisation LolA/LolB/LppX"/>
    <property type="match status" value="1"/>
</dbReference>
<gene>
    <name evidence="1" type="ORF">HCJ92_01800</name>
</gene>
<evidence type="ECO:0000313" key="1">
    <source>
        <dbReference type="EMBL" id="NJP65048.1"/>
    </source>
</evidence>
<evidence type="ECO:0000313" key="2">
    <source>
        <dbReference type="Proteomes" id="UP000746503"/>
    </source>
</evidence>
<dbReference type="InterPro" id="IPR029046">
    <property type="entry name" value="LolA/LolB/LppX"/>
</dbReference>
<dbReference type="EMBL" id="JAAVJB010000006">
    <property type="protein sequence ID" value="NJP65048.1"/>
    <property type="molecule type" value="Genomic_DNA"/>
</dbReference>
<accession>A0ABX1ACZ4</accession>
<name>A0ABX1ACZ4_9ACTN</name>
<reference evidence="1 2" key="1">
    <citation type="submission" date="2020-03" db="EMBL/GenBank/DDBJ databases">
        <title>Draft genome of Streptomyces sp. ventii, isolated from the Axial Seamount in the Pacific Ocean, and resequencing of the two type strains Streptomyces lonarensis strain NCL 716 and Streptomyces bohaiensis strain 11A07.</title>
        <authorList>
            <person name="Loughran R.M."/>
            <person name="Pfannmuller K.M."/>
            <person name="Wasson B.J."/>
            <person name="Deadmond M.C."/>
            <person name="Paddock B.E."/>
            <person name="Koyack M.J."/>
            <person name="Gallegos D.A."/>
            <person name="Mitchell E.A."/>
            <person name="Ushijima B."/>
            <person name="Saw J.H."/>
            <person name="Mcphail K.L."/>
            <person name="Videau P."/>
        </authorList>
    </citation>
    <scope>NUCLEOTIDE SEQUENCE [LARGE SCALE GENOMIC DNA]</scope>
    <source>
        <strain evidence="2">5675061</strain>
    </source>
</reference>
<dbReference type="PANTHER" id="PTHR37507">
    <property type="entry name" value="SPORULATION PROTEIN YDCC"/>
    <property type="match status" value="1"/>
</dbReference>
<dbReference type="PANTHER" id="PTHR37507:SF2">
    <property type="entry name" value="SPORULATION PROTEIN YDCC"/>
    <property type="match status" value="1"/>
</dbReference>
<organism evidence="1 2">
    <name type="scientific">Streptomyces spiramenti</name>
    <dbReference type="NCBI Taxonomy" id="2720606"/>
    <lineage>
        <taxon>Bacteria</taxon>
        <taxon>Bacillati</taxon>
        <taxon>Actinomycetota</taxon>
        <taxon>Actinomycetes</taxon>
        <taxon>Kitasatosporales</taxon>
        <taxon>Streptomycetaceae</taxon>
        <taxon>Streptomyces</taxon>
    </lineage>
</organism>
<keyword evidence="2" id="KW-1185">Reference proteome</keyword>
<evidence type="ECO:0008006" key="3">
    <source>
        <dbReference type="Google" id="ProtNLM"/>
    </source>
</evidence>